<proteinExistence type="predicted"/>
<dbReference type="Pfam" id="PF17765">
    <property type="entry name" value="MLTR_LBD"/>
    <property type="match status" value="1"/>
</dbReference>
<protein>
    <submittedName>
        <fullName evidence="2">Helix-turn-helix transcriptional regulator</fullName>
    </submittedName>
</protein>
<dbReference type="PANTHER" id="PTHR35010:SF2">
    <property type="entry name" value="BLL4672 PROTEIN"/>
    <property type="match status" value="1"/>
</dbReference>
<dbReference type="Pfam" id="PF13560">
    <property type="entry name" value="HTH_31"/>
    <property type="match status" value="1"/>
</dbReference>
<reference evidence="2" key="1">
    <citation type="submission" date="2022-10" db="EMBL/GenBank/DDBJ databases">
        <title>The complete genomes of actinobacterial strains from the NBC collection.</title>
        <authorList>
            <person name="Joergensen T.S."/>
            <person name="Alvarez Arevalo M."/>
            <person name="Sterndorff E.B."/>
            <person name="Faurdal D."/>
            <person name="Vuksanovic O."/>
            <person name="Mourched A.-S."/>
            <person name="Charusanti P."/>
            <person name="Shaw S."/>
            <person name="Blin K."/>
            <person name="Weber T."/>
        </authorList>
    </citation>
    <scope>NUCLEOTIDE SEQUENCE</scope>
    <source>
        <strain evidence="2">NBC_00248</strain>
    </source>
</reference>
<dbReference type="InterPro" id="IPR010982">
    <property type="entry name" value="Lambda_DNA-bd_dom_sf"/>
</dbReference>
<dbReference type="Gene3D" id="3.30.450.180">
    <property type="match status" value="1"/>
</dbReference>
<dbReference type="SMART" id="SM00530">
    <property type="entry name" value="HTH_XRE"/>
    <property type="match status" value="1"/>
</dbReference>
<evidence type="ECO:0000313" key="3">
    <source>
        <dbReference type="EMBL" id="WUQ17588.1"/>
    </source>
</evidence>
<dbReference type="Gene3D" id="1.10.260.40">
    <property type="entry name" value="lambda repressor-like DNA-binding domains"/>
    <property type="match status" value="1"/>
</dbReference>
<evidence type="ECO:0000313" key="4">
    <source>
        <dbReference type="Proteomes" id="UP001432039"/>
    </source>
</evidence>
<name>A0ABZ1T2D8_STRVG</name>
<keyword evidence="4" id="KW-1185">Reference proteome</keyword>
<evidence type="ECO:0000259" key="1">
    <source>
        <dbReference type="PROSITE" id="PS50943"/>
    </source>
</evidence>
<dbReference type="Proteomes" id="UP001432039">
    <property type="component" value="Chromosome"/>
</dbReference>
<dbReference type="InterPro" id="IPR041413">
    <property type="entry name" value="MLTR_LBD"/>
</dbReference>
<dbReference type="CDD" id="cd00093">
    <property type="entry name" value="HTH_XRE"/>
    <property type="match status" value="1"/>
</dbReference>
<dbReference type="RefSeq" id="WP_033226239.1">
    <property type="nucleotide sequence ID" value="NZ_CP107871.1"/>
</dbReference>
<evidence type="ECO:0000313" key="2">
    <source>
        <dbReference type="EMBL" id="WUQ10019.1"/>
    </source>
</evidence>
<organism evidence="2 4">
    <name type="scientific">Streptomyces virginiae</name>
    <name type="common">Streptomyces cinnamonensis</name>
    <dbReference type="NCBI Taxonomy" id="1961"/>
    <lineage>
        <taxon>Bacteria</taxon>
        <taxon>Bacillati</taxon>
        <taxon>Actinomycetota</taxon>
        <taxon>Actinomycetes</taxon>
        <taxon>Kitasatosporales</taxon>
        <taxon>Streptomycetaceae</taxon>
        <taxon>Streptomyces</taxon>
    </lineage>
</organism>
<dbReference type="EMBL" id="CP108090">
    <property type="protein sequence ID" value="WUQ17588.1"/>
    <property type="molecule type" value="Genomic_DNA"/>
</dbReference>
<dbReference type="EMBL" id="CP108090">
    <property type="protein sequence ID" value="WUQ10019.1"/>
    <property type="molecule type" value="Genomic_DNA"/>
</dbReference>
<dbReference type="PANTHER" id="PTHR35010">
    <property type="entry name" value="BLL4672 PROTEIN-RELATED"/>
    <property type="match status" value="1"/>
</dbReference>
<gene>
    <name evidence="2" type="ORF">OG517_00285</name>
    <name evidence="3" type="ORF">OG517_42885</name>
</gene>
<dbReference type="PROSITE" id="PS50943">
    <property type="entry name" value="HTH_CROC1"/>
    <property type="match status" value="1"/>
</dbReference>
<feature type="domain" description="HTH cro/C1-type" evidence="1">
    <location>
        <begin position="35"/>
        <end position="88"/>
    </location>
</feature>
<dbReference type="InterPro" id="IPR001387">
    <property type="entry name" value="Cro/C1-type_HTH"/>
</dbReference>
<dbReference type="SUPFAM" id="SSF47413">
    <property type="entry name" value="lambda repressor-like DNA-binding domains"/>
    <property type="match status" value="1"/>
</dbReference>
<sequence length="288" mass="31918">MQRAAGVRDSDLGKFLQVRRSLLTPDDIGLPGDGKRRRVRGLRREEVAHIAQVSVNYYTRLEQGQNRSASPEVLDAIANALRLNAGERAHLHNLSRAAELARPAKAAEEVRPAVARMISAYLQGPAVVLGRQMDILAWNALARTMFSGHIDIEELLARDAPPNLAELVFLHPGARALYPRWNDEAVEMAGYLRMMAGRFPGDPELVELIERLSLASPEFTEIWSGHVVWDKTFGTRHLHHPAVGELTLAFESLRLPDSPDQCIVLYHAEPASLEEEALRVLLEGRGGG</sequence>
<accession>A0ABZ1T2D8</accession>